<evidence type="ECO:0008006" key="3">
    <source>
        <dbReference type="Google" id="ProtNLM"/>
    </source>
</evidence>
<protein>
    <recommendedName>
        <fullName evidence="3">F-box domain-containing protein</fullName>
    </recommendedName>
</protein>
<evidence type="ECO:0000313" key="2">
    <source>
        <dbReference type="Proteomes" id="UP001362999"/>
    </source>
</evidence>
<sequence>MKESPLNIPELLDLCMRSLAGSTADLLNCALVARSWVVPAQKQIFYSPRATNGLIYTTESVSVGLNEALCSNPRLVTYVGAIDLCVGDLLGFTKLATFAKLCAHDFTQLRSLVLYVLCEVPTDDLQRILSSPSLRFLKLVVVYPKPPADMYFPPPSHFLVHCSPTLRHVDLMYTPTGPPPDNLPDAFISVKSARLDHSVLPSWLYPFDLSELKALALEKITSIPWDLFPLQNLQILEIGASNELAPVELSSLPFLELLRFNLPACIPQMISTSLATMPRSSKIHTILLSYTPNRDAPPNELDMADFEVIDDILAGLELSLHPIVEFEYHVESHDTVNLRRAKRWEAKLEDAFHIAVSSNRFRFVVRNGTQDEVFHWWRELVFKL</sequence>
<keyword evidence="2" id="KW-1185">Reference proteome</keyword>
<comment type="caution">
    <text evidence="1">The sequence shown here is derived from an EMBL/GenBank/DDBJ whole genome shotgun (WGS) entry which is preliminary data.</text>
</comment>
<dbReference type="SUPFAM" id="SSF52047">
    <property type="entry name" value="RNI-like"/>
    <property type="match status" value="1"/>
</dbReference>
<name>A0AAV9ZBB5_9AGAR</name>
<dbReference type="Proteomes" id="UP001362999">
    <property type="component" value="Unassembled WGS sequence"/>
</dbReference>
<dbReference type="EMBL" id="JAWWNJ010000170">
    <property type="protein sequence ID" value="KAK6977300.1"/>
    <property type="molecule type" value="Genomic_DNA"/>
</dbReference>
<accession>A0AAV9ZBB5</accession>
<proteinExistence type="predicted"/>
<reference evidence="1 2" key="1">
    <citation type="journal article" date="2024" name="J Genomics">
        <title>Draft genome sequencing and assembly of Favolaschia claudopus CIRM-BRFM 2984 isolated from oak limbs.</title>
        <authorList>
            <person name="Navarro D."/>
            <person name="Drula E."/>
            <person name="Chaduli D."/>
            <person name="Cazenave R."/>
            <person name="Ahrendt S."/>
            <person name="Wang J."/>
            <person name="Lipzen A."/>
            <person name="Daum C."/>
            <person name="Barry K."/>
            <person name="Grigoriev I.V."/>
            <person name="Favel A."/>
            <person name="Rosso M.N."/>
            <person name="Martin F."/>
        </authorList>
    </citation>
    <scope>NUCLEOTIDE SEQUENCE [LARGE SCALE GENOMIC DNA]</scope>
    <source>
        <strain evidence="1 2">CIRM-BRFM 2984</strain>
    </source>
</reference>
<dbReference type="AlphaFoldDB" id="A0AAV9ZBB5"/>
<gene>
    <name evidence="1" type="ORF">R3P38DRAFT_3295442</name>
</gene>
<organism evidence="1 2">
    <name type="scientific">Favolaschia claudopus</name>
    <dbReference type="NCBI Taxonomy" id="2862362"/>
    <lineage>
        <taxon>Eukaryota</taxon>
        <taxon>Fungi</taxon>
        <taxon>Dikarya</taxon>
        <taxon>Basidiomycota</taxon>
        <taxon>Agaricomycotina</taxon>
        <taxon>Agaricomycetes</taxon>
        <taxon>Agaricomycetidae</taxon>
        <taxon>Agaricales</taxon>
        <taxon>Marasmiineae</taxon>
        <taxon>Mycenaceae</taxon>
        <taxon>Favolaschia</taxon>
    </lineage>
</organism>
<evidence type="ECO:0000313" key="1">
    <source>
        <dbReference type="EMBL" id="KAK6977300.1"/>
    </source>
</evidence>